<evidence type="ECO:0000313" key="3">
    <source>
        <dbReference type="EMBL" id="ORV25526.1"/>
    </source>
</evidence>
<proteinExistence type="predicted"/>
<reference evidence="2 4" key="1">
    <citation type="submission" date="2015-03" db="EMBL/GenBank/DDBJ databases">
        <authorList>
            <person name="Murphy D."/>
        </authorList>
    </citation>
    <scope>NUCLEOTIDE SEQUENCE [LARGE SCALE GENOMIC DNA]</scope>
    <source>
        <strain evidence="2 4">D16</strain>
    </source>
</reference>
<dbReference type="EMBL" id="LQOP01000018">
    <property type="protein sequence ID" value="ORV25526.1"/>
    <property type="molecule type" value="Genomic_DNA"/>
</dbReference>
<organism evidence="2 4">
    <name type="scientific">Mycolicibacterium conceptionense</name>
    <dbReference type="NCBI Taxonomy" id="451644"/>
    <lineage>
        <taxon>Bacteria</taxon>
        <taxon>Bacillati</taxon>
        <taxon>Actinomycetota</taxon>
        <taxon>Actinomycetes</taxon>
        <taxon>Mycobacteriales</taxon>
        <taxon>Mycobacteriaceae</taxon>
        <taxon>Mycolicibacterium</taxon>
    </lineage>
</organism>
<evidence type="ECO:0000256" key="1">
    <source>
        <dbReference type="SAM" id="MobiDB-lite"/>
    </source>
</evidence>
<reference evidence="3 5" key="2">
    <citation type="submission" date="2016-01" db="EMBL/GenBank/DDBJ databases">
        <title>The new phylogeny of the genus Mycobacterium.</title>
        <authorList>
            <person name="Tarcisio F."/>
            <person name="Conor M."/>
            <person name="Antonella G."/>
            <person name="Elisabetta G."/>
            <person name="Giulia F.S."/>
            <person name="Sara T."/>
            <person name="Anna F."/>
            <person name="Clotilde B."/>
            <person name="Roberto B."/>
            <person name="Veronica D.S."/>
            <person name="Fabio R."/>
            <person name="Monica P."/>
            <person name="Olivier J."/>
            <person name="Enrico T."/>
            <person name="Nicola S."/>
        </authorList>
    </citation>
    <scope>NUCLEOTIDE SEQUENCE [LARGE SCALE GENOMIC DNA]</scope>
    <source>
        <strain evidence="3 5">CCUG 50187</strain>
    </source>
</reference>
<dbReference type="RefSeq" id="WP_085141225.1">
    <property type="nucleotide sequence ID" value="NZ_JACKVA010000016.1"/>
</dbReference>
<feature type="region of interest" description="Disordered" evidence="1">
    <location>
        <begin position="47"/>
        <end position="76"/>
    </location>
</feature>
<gene>
    <name evidence="3" type="ORF">AWB98_18030</name>
    <name evidence="2" type="ORF">BN970_04599</name>
</gene>
<dbReference type="Proteomes" id="UP000182227">
    <property type="component" value="Unassembled WGS sequence"/>
</dbReference>
<accession>A0A0U1DQM4</accession>
<dbReference type="EMBL" id="CTEF01000003">
    <property type="protein sequence ID" value="CQD20028.1"/>
    <property type="molecule type" value="Genomic_DNA"/>
</dbReference>
<keyword evidence="5" id="KW-1185">Reference proteome</keyword>
<evidence type="ECO:0000313" key="5">
    <source>
        <dbReference type="Proteomes" id="UP000193811"/>
    </source>
</evidence>
<protein>
    <submittedName>
        <fullName evidence="2">Uncharacterized protein</fullName>
    </submittedName>
</protein>
<evidence type="ECO:0000313" key="4">
    <source>
        <dbReference type="Proteomes" id="UP000182227"/>
    </source>
</evidence>
<dbReference type="GeneID" id="44297372"/>
<sequence length="117" mass="12624">MIRFDPDDPDETREAVRRLFANTAQAPRDVVPSTGLTREDLERQSAAYVRSEQGQPSTGTIPGEILLDPDGMPVGVGPSRTVTASFGGTFITAAQAEQFGIAPDELPGIFIIDNEEY</sequence>
<name>A0A0U1DQM4_9MYCO</name>
<dbReference type="Proteomes" id="UP000193811">
    <property type="component" value="Unassembled WGS sequence"/>
</dbReference>
<dbReference type="AlphaFoldDB" id="A0A0U1DQM4"/>
<evidence type="ECO:0000313" key="2">
    <source>
        <dbReference type="EMBL" id="CQD20028.1"/>
    </source>
</evidence>